<dbReference type="GO" id="GO:0033281">
    <property type="term" value="C:TAT protein transport complex"/>
    <property type="evidence" value="ECO:0007669"/>
    <property type="project" value="UniProtKB-UniRule"/>
</dbReference>
<proteinExistence type="inferred from homology"/>
<dbReference type="EMBL" id="RDRB01000013">
    <property type="protein sequence ID" value="ROT96117.1"/>
    <property type="molecule type" value="Genomic_DNA"/>
</dbReference>
<feature type="compositionally biased region" description="Basic and acidic residues" evidence="10">
    <location>
        <begin position="109"/>
        <end position="126"/>
    </location>
</feature>
<comment type="similarity">
    <text evidence="9">Belongs to the TatB family.</text>
</comment>
<comment type="subcellular location">
    <subcellularLocation>
        <location evidence="9">Cell membrane</location>
        <topology evidence="9">Single-pass membrane protein</topology>
    </subcellularLocation>
    <subcellularLocation>
        <location evidence="1">Membrane</location>
        <topology evidence="1">Single-pass membrane protein</topology>
    </subcellularLocation>
</comment>
<reference evidence="12 13" key="1">
    <citation type="submission" date="2018-10" db="EMBL/GenBank/DDBJ databases">
        <title>Histidinibacterium lentulum gen. nov., sp. nov., a marine bacterium from the culture broth of Picochlorum sp. 122.</title>
        <authorList>
            <person name="Wang G."/>
        </authorList>
    </citation>
    <scope>NUCLEOTIDE SEQUENCE [LARGE SCALE GENOMIC DNA]</scope>
    <source>
        <strain evidence="12 13">B17</strain>
    </source>
</reference>
<accession>A0A3N2QLP7</accession>
<dbReference type="GO" id="GO:0043953">
    <property type="term" value="P:protein transport by the Tat complex"/>
    <property type="evidence" value="ECO:0007669"/>
    <property type="project" value="UniProtKB-UniRule"/>
</dbReference>
<evidence type="ECO:0000256" key="3">
    <source>
        <dbReference type="ARBA" id="ARBA00022475"/>
    </source>
</evidence>
<sequence length="174" mass="18764">MFGLGWTELLVIGIVALIVVGPEDLPQMFRAVGRFTGKARGMAREFSRAMEDAADQSGVRDINKTIRAAANPGKFGTDSLKHAAGLGPETERLSQERLEAKRKIEKRAAEMAEERMAREAREREAAEQAAVEEADDEAEAALEAAMAESAGARPAETLRTAPEPAPKSTGDETR</sequence>
<evidence type="ECO:0000313" key="13">
    <source>
        <dbReference type="Proteomes" id="UP000268016"/>
    </source>
</evidence>
<dbReference type="GO" id="GO:0008320">
    <property type="term" value="F:protein transmembrane transporter activity"/>
    <property type="evidence" value="ECO:0007669"/>
    <property type="project" value="UniProtKB-UniRule"/>
</dbReference>
<feature type="compositionally biased region" description="Low complexity" evidence="10">
    <location>
        <begin position="141"/>
        <end position="155"/>
    </location>
</feature>
<keyword evidence="2 9" id="KW-0813">Transport</keyword>
<dbReference type="Pfam" id="PF02416">
    <property type="entry name" value="TatA_B_E"/>
    <property type="match status" value="1"/>
</dbReference>
<evidence type="ECO:0000256" key="1">
    <source>
        <dbReference type="ARBA" id="ARBA00004167"/>
    </source>
</evidence>
<keyword evidence="4 9" id="KW-0812">Transmembrane</keyword>
<dbReference type="InterPro" id="IPR018448">
    <property type="entry name" value="TatB"/>
</dbReference>
<dbReference type="Proteomes" id="UP000268016">
    <property type="component" value="Unassembled WGS sequence"/>
</dbReference>
<evidence type="ECO:0000256" key="8">
    <source>
        <dbReference type="ARBA" id="ARBA00023136"/>
    </source>
</evidence>
<keyword evidence="6 9" id="KW-1133">Transmembrane helix</keyword>
<evidence type="ECO:0000256" key="6">
    <source>
        <dbReference type="ARBA" id="ARBA00022989"/>
    </source>
</evidence>
<feature type="compositionally biased region" description="Acidic residues" evidence="10">
    <location>
        <begin position="130"/>
        <end position="140"/>
    </location>
</feature>
<comment type="subunit">
    <text evidence="9">The Tat system comprises two distinct complexes: a TatABC complex, containing multiple copies of TatA, TatB and TatC subunits, and a separate TatA complex, containing only TatA subunits. Substrates initially bind to the TatABC complex, which probably triggers association of the separate TatA complex to form the active translocon.</text>
</comment>
<protein>
    <recommendedName>
        <fullName evidence="9">Sec-independent protein translocase protein TatB</fullName>
    </recommendedName>
</protein>
<dbReference type="PRINTS" id="PR01506">
    <property type="entry name" value="TATBPROTEIN"/>
</dbReference>
<dbReference type="RefSeq" id="WP_123643940.1">
    <property type="nucleotide sequence ID" value="NZ_ML119092.1"/>
</dbReference>
<dbReference type="HAMAP" id="MF_00237">
    <property type="entry name" value="TatB"/>
    <property type="match status" value="1"/>
</dbReference>
<keyword evidence="8 9" id="KW-0472">Membrane</keyword>
<dbReference type="NCBIfam" id="TIGR01410">
    <property type="entry name" value="tatB"/>
    <property type="match status" value="1"/>
</dbReference>
<evidence type="ECO:0000256" key="2">
    <source>
        <dbReference type="ARBA" id="ARBA00022448"/>
    </source>
</evidence>
<keyword evidence="13" id="KW-1185">Reference proteome</keyword>
<evidence type="ECO:0000256" key="4">
    <source>
        <dbReference type="ARBA" id="ARBA00022692"/>
    </source>
</evidence>
<evidence type="ECO:0000313" key="12">
    <source>
        <dbReference type="EMBL" id="ROT96117.1"/>
    </source>
</evidence>
<name>A0A3N2QLP7_9RHOB</name>
<keyword evidence="7 9" id="KW-0811">Translocation</keyword>
<comment type="caution">
    <text evidence="12">The sequence shown here is derived from an EMBL/GenBank/DDBJ whole genome shotgun (WGS) entry which is preliminary data.</text>
</comment>
<dbReference type="OrthoDB" id="7206969at2"/>
<evidence type="ECO:0000256" key="10">
    <source>
        <dbReference type="SAM" id="MobiDB-lite"/>
    </source>
</evidence>
<evidence type="ECO:0000256" key="5">
    <source>
        <dbReference type="ARBA" id="ARBA00022927"/>
    </source>
</evidence>
<evidence type="ECO:0000256" key="9">
    <source>
        <dbReference type="HAMAP-Rule" id="MF_00237"/>
    </source>
</evidence>
<evidence type="ECO:0000256" key="7">
    <source>
        <dbReference type="ARBA" id="ARBA00023010"/>
    </source>
</evidence>
<dbReference type="InterPro" id="IPR003369">
    <property type="entry name" value="TatA/B/E"/>
</dbReference>
<comment type="function">
    <text evidence="9">Part of the twin-arginine translocation (Tat) system that transports large folded proteins containing a characteristic twin-arginine motif in their signal peptide across membranes. Together with TatC, TatB is part of a receptor directly interacting with Tat signal peptides. TatB may form an oligomeric binding site that transiently accommodates folded Tat precursor proteins before their translocation.</text>
</comment>
<keyword evidence="5 9" id="KW-0653">Protein transport</keyword>
<dbReference type="PANTHER" id="PTHR33162:SF1">
    <property type="entry name" value="SEC-INDEPENDENT PROTEIN TRANSLOCASE PROTEIN TATA, CHLOROPLASTIC"/>
    <property type="match status" value="1"/>
</dbReference>
<gene>
    <name evidence="9 12" type="primary">tatB</name>
    <name evidence="12" type="ORF">EAT49_19230</name>
</gene>
<evidence type="ECO:0000256" key="11">
    <source>
        <dbReference type="SAM" id="Phobius"/>
    </source>
</evidence>
<dbReference type="PANTHER" id="PTHR33162">
    <property type="entry name" value="SEC-INDEPENDENT PROTEIN TRANSLOCASE PROTEIN TATA, CHLOROPLASTIC"/>
    <property type="match status" value="1"/>
</dbReference>
<keyword evidence="3 9" id="KW-1003">Cell membrane</keyword>
<feature type="region of interest" description="Disordered" evidence="10">
    <location>
        <begin position="109"/>
        <end position="174"/>
    </location>
</feature>
<feature type="transmembrane region" description="Helical" evidence="11">
    <location>
        <begin position="6"/>
        <end position="25"/>
    </location>
</feature>
<organism evidence="12 13">
    <name type="scientific">Histidinibacterium lentulum</name>
    <dbReference type="NCBI Taxonomy" id="2480588"/>
    <lineage>
        <taxon>Bacteria</taxon>
        <taxon>Pseudomonadati</taxon>
        <taxon>Pseudomonadota</taxon>
        <taxon>Alphaproteobacteria</taxon>
        <taxon>Rhodobacterales</taxon>
        <taxon>Paracoccaceae</taxon>
        <taxon>Histidinibacterium</taxon>
    </lineage>
</organism>
<dbReference type="AlphaFoldDB" id="A0A3N2QLP7"/>
<dbReference type="Gene3D" id="1.20.5.3310">
    <property type="match status" value="1"/>
</dbReference>